<dbReference type="InterPro" id="IPR051610">
    <property type="entry name" value="GPI/OXD"/>
</dbReference>
<keyword evidence="4" id="KW-1185">Reference proteome</keyword>
<protein>
    <submittedName>
        <fullName evidence="3">Cupin domain-containing protein</fullName>
    </submittedName>
</protein>
<evidence type="ECO:0000313" key="3">
    <source>
        <dbReference type="EMBL" id="MFC5948876.1"/>
    </source>
</evidence>
<evidence type="ECO:0000313" key="4">
    <source>
        <dbReference type="Proteomes" id="UP001596119"/>
    </source>
</evidence>
<dbReference type="InterPro" id="IPR014710">
    <property type="entry name" value="RmlC-like_jellyroll"/>
</dbReference>
<dbReference type="InterPro" id="IPR013096">
    <property type="entry name" value="Cupin_2"/>
</dbReference>
<proteinExistence type="predicted"/>
<gene>
    <name evidence="3" type="ORF">ACFQH9_11365</name>
</gene>
<accession>A0ABW1I5A9</accession>
<dbReference type="Pfam" id="PF07883">
    <property type="entry name" value="Cupin_2"/>
    <property type="match status" value="1"/>
</dbReference>
<dbReference type="Proteomes" id="UP001596119">
    <property type="component" value="Unassembled WGS sequence"/>
</dbReference>
<dbReference type="RefSeq" id="WP_379565951.1">
    <property type="nucleotide sequence ID" value="NZ_JBHSQK010000021.1"/>
</dbReference>
<evidence type="ECO:0000256" key="1">
    <source>
        <dbReference type="ARBA" id="ARBA00022723"/>
    </source>
</evidence>
<reference evidence="4" key="1">
    <citation type="journal article" date="2019" name="Int. J. Syst. Evol. Microbiol.">
        <title>The Global Catalogue of Microorganisms (GCM) 10K type strain sequencing project: providing services to taxonomists for standard genome sequencing and annotation.</title>
        <authorList>
            <consortium name="The Broad Institute Genomics Platform"/>
            <consortium name="The Broad Institute Genome Sequencing Center for Infectious Disease"/>
            <person name="Wu L."/>
            <person name="Ma J."/>
        </authorList>
    </citation>
    <scope>NUCLEOTIDE SEQUENCE [LARGE SCALE GENOMIC DNA]</scope>
    <source>
        <strain evidence="4">CGMCC 4.7397</strain>
    </source>
</reference>
<dbReference type="PANTHER" id="PTHR35848:SF6">
    <property type="entry name" value="CUPIN TYPE-2 DOMAIN-CONTAINING PROTEIN"/>
    <property type="match status" value="1"/>
</dbReference>
<evidence type="ECO:0000259" key="2">
    <source>
        <dbReference type="Pfam" id="PF07883"/>
    </source>
</evidence>
<dbReference type="SUPFAM" id="SSF51182">
    <property type="entry name" value="RmlC-like cupins"/>
    <property type="match status" value="1"/>
</dbReference>
<dbReference type="InterPro" id="IPR011051">
    <property type="entry name" value="RmlC_Cupin_sf"/>
</dbReference>
<dbReference type="EMBL" id="JBHSQK010000021">
    <property type="protein sequence ID" value="MFC5948876.1"/>
    <property type="molecule type" value="Genomic_DNA"/>
</dbReference>
<dbReference type="PANTHER" id="PTHR35848">
    <property type="entry name" value="OXALATE-BINDING PROTEIN"/>
    <property type="match status" value="1"/>
</dbReference>
<sequence>MTRPDGPAPLVVHEQEVEAESWDDPTRGTLSFRTLFGGVGTRTGEFTAGVAELEPREWLGLHTHRQAEVYFVVQGRLRLRLGDAEHDLRAGSAVFVPGDVPHGVENVGTTPARIFYVLAAESFDQVEYVFPE</sequence>
<comment type="caution">
    <text evidence="3">The sequence shown here is derived from an EMBL/GenBank/DDBJ whole genome shotgun (WGS) entry which is preliminary data.</text>
</comment>
<organism evidence="3 4">
    <name type="scientific">Pseudonocardia lutea</name>
    <dbReference type="NCBI Taxonomy" id="2172015"/>
    <lineage>
        <taxon>Bacteria</taxon>
        <taxon>Bacillati</taxon>
        <taxon>Actinomycetota</taxon>
        <taxon>Actinomycetes</taxon>
        <taxon>Pseudonocardiales</taxon>
        <taxon>Pseudonocardiaceae</taxon>
        <taxon>Pseudonocardia</taxon>
    </lineage>
</organism>
<dbReference type="Gene3D" id="2.60.120.10">
    <property type="entry name" value="Jelly Rolls"/>
    <property type="match status" value="1"/>
</dbReference>
<feature type="domain" description="Cupin type-2" evidence="2">
    <location>
        <begin position="50"/>
        <end position="117"/>
    </location>
</feature>
<keyword evidence="1" id="KW-0479">Metal-binding</keyword>
<name>A0ABW1I5A9_9PSEU</name>